<name>A0A1F5ZLI2_9BACT</name>
<keyword evidence="1" id="KW-0413">Isomerase</keyword>
<accession>A0A1F5ZLI2</accession>
<evidence type="ECO:0000313" key="3">
    <source>
        <dbReference type="EMBL" id="OGG13339.1"/>
    </source>
</evidence>
<organism evidence="3 4">
    <name type="scientific">Candidatus Gottesmanbacteria bacterium RIFCSPHIGHO2_01_FULL_39_10</name>
    <dbReference type="NCBI Taxonomy" id="1798375"/>
    <lineage>
        <taxon>Bacteria</taxon>
        <taxon>Candidatus Gottesmaniibacteriota</taxon>
    </lineage>
</organism>
<reference evidence="3 4" key="1">
    <citation type="journal article" date="2016" name="Nat. Commun.">
        <title>Thousands of microbial genomes shed light on interconnected biogeochemical processes in an aquifer system.</title>
        <authorList>
            <person name="Anantharaman K."/>
            <person name="Brown C.T."/>
            <person name="Hug L.A."/>
            <person name="Sharon I."/>
            <person name="Castelle C.J."/>
            <person name="Probst A.J."/>
            <person name="Thomas B.C."/>
            <person name="Singh A."/>
            <person name="Wilkins M.J."/>
            <person name="Karaoz U."/>
            <person name="Brodie E.L."/>
            <person name="Williams K.H."/>
            <person name="Hubbard S.S."/>
            <person name="Banfield J.F."/>
        </authorList>
    </citation>
    <scope>NUCLEOTIDE SEQUENCE [LARGE SCALE GENOMIC DNA]</scope>
</reference>
<dbReference type="PANTHER" id="PTHR38041">
    <property type="entry name" value="CHORISMATE MUTASE"/>
    <property type="match status" value="1"/>
</dbReference>
<evidence type="ECO:0000313" key="4">
    <source>
        <dbReference type="Proteomes" id="UP000177383"/>
    </source>
</evidence>
<gene>
    <name evidence="3" type="ORF">A2773_00910</name>
</gene>
<dbReference type="SUPFAM" id="SSF48600">
    <property type="entry name" value="Chorismate mutase II"/>
    <property type="match status" value="1"/>
</dbReference>
<dbReference type="InterPro" id="IPR051331">
    <property type="entry name" value="Chorismate_mutase-related"/>
</dbReference>
<dbReference type="InterPro" id="IPR036263">
    <property type="entry name" value="Chorismate_II_sf"/>
</dbReference>
<dbReference type="PROSITE" id="PS51168">
    <property type="entry name" value="CHORISMATE_MUT_2"/>
    <property type="match status" value="1"/>
</dbReference>
<dbReference type="GO" id="GO:0009697">
    <property type="term" value="P:salicylic acid biosynthetic process"/>
    <property type="evidence" value="ECO:0007669"/>
    <property type="project" value="TreeGrafter"/>
</dbReference>
<dbReference type="GO" id="GO:0046417">
    <property type="term" value="P:chorismate metabolic process"/>
    <property type="evidence" value="ECO:0007669"/>
    <property type="project" value="InterPro"/>
</dbReference>
<dbReference type="Proteomes" id="UP000177383">
    <property type="component" value="Unassembled WGS sequence"/>
</dbReference>
<dbReference type="STRING" id="1798375.A2773_00910"/>
<evidence type="ECO:0000259" key="2">
    <source>
        <dbReference type="PROSITE" id="PS51168"/>
    </source>
</evidence>
<dbReference type="GO" id="GO:0004106">
    <property type="term" value="F:chorismate mutase activity"/>
    <property type="evidence" value="ECO:0007669"/>
    <property type="project" value="InterPro"/>
</dbReference>
<dbReference type="Pfam" id="PF01817">
    <property type="entry name" value="CM_2"/>
    <property type="match status" value="1"/>
</dbReference>
<protein>
    <recommendedName>
        <fullName evidence="2">Chorismate mutase domain-containing protein</fullName>
    </recommendedName>
</protein>
<dbReference type="Gene3D" id="1.20.59.10">
    <property type="entry name" value="Chorismate mutase"/>
    <property type="match status" value="1"/>
</dbReference>
<sequence length="91" mass="10864">MKRGKHMNLKQIRKQIDELDDDIVKSIAARFTLVKKLRIEKGKQQVSVQDKNREREIIDRLQNHFADSNISRIFIGKLFKLIFTESKRLQK</sequence>
<dbReference type="PANTHER" id="PTHR38041:SF1">
    <property type="entry name" value="CHORISMATE MUTASE"/>
    <property type="match status" value="1"/>
</dbReference>
<comment type="caution">
    <text evidence="3">The sequence shown here is derived from an EMBL/GenBank/DDBJ whole genome shotgun (WGS) entry which is preliminary data.</text>
</comment>
<dbReference type="SMART" id="SM00830">
    <property type="entry name" value="CM_2"/>
    <property type="match status" value="1"/>
</dbReference>
<dbReference type="AlphaFoldDB" id="A0A1F5ZLI2"/>
<proteinExistence type="predicted"/>
<evidence type="ECO:0000256" key="1">
    <source>
        <dbReference type="ARBA" id="ARBA00023235"/>
    </source>
</evidence>
<dbReference type="InterPro" id="IPR036979">
    <property type="entry name" value="CM_dom_sf"/>
</dbReference>
<dbReference type="InterPro" id="IPR002701">
    <property type="entry name" value="CM_II_prokaryot"/>
</dbReference>
<feature type="domain" description="Chorismate mutase" evidence="2">
    <location>
        <begin position="3"/>
        <end position="91"/>
    </location>
</feature>
<dbReference type="EMBL" id="MFJE01000056">
    <property type="protein sequence ID" value="OGG13339.1"/>
    <property type="molecule type" value="Genomic_DNA"/>
</dbReference>